<dbReference type="AlphaFoldDB" id="A0A557RGX8"/>
<dbReference type="Gene3D" id="1.25.40.10">
    <property type="entry name" value="Tetratricopeptide repeat domain"/>
    <property type="match status" value="3"/>
</dbReference>
<protein>
    <submittedName>
        <fullName evidence="4">Tetratricopeptide repeat protein</fullName>
    </submittedName>
</protein>
<evidence type="ECO:0000256" key="1">
    <source>
        <dbReference type="ARBA" id="ARBA00022737"/>
    </source>
</evidence>
<dbReference type="PANTHER" id="PTHR45586">
    <property type="entry name" value="TPR REPEAT-CONTAINING PROTEIN PA4667"/>
    <property type="match status" value="1"/>
</dbReference>
<dbReference type="SMART" id="SM00028">
    <property type="entry name" value="TPR"/>
    <property type="match status" value="6"/>
</dbReference>
<dbReference type="PANTHER" id="PTHR45586:SF1">
    <property type="entry name" value="LIPOPOLYSACCHARIDE ASSEMBLY PROTEIN B"/>
    <property type="match status" value="1"/>
</dbReference>
<dbReference type="PROSITE" id="PS51257">
    <property type="entry name" value="PROKAR_LIPOPROTEIN"/>
    <property type="match status" value="1"/>
</dbReference>
<evidence type="ECO:0000256" key="2">
    <source>
        <dbReference type="ARBA" id="ARBA00022803"/>
    </source>
</evidence>
<comment type="caution">
    <text evidence="4">The sequence shown here is derived from an EMBL/GenBank/DDBJ whole genome shotgun (WGS) entry which is preliminary data.</text>
</comment>
<dbReference type="InterPro" id="IPR019734">
    <property type="entry name" value="TPR_rpt"/>
</dbReference>
<dbReference type="EMBL" id="VMKP01000003">
    <property type="protein sequence ID" value="TVO64414.1"/>
    <property type="molecule type" value="Genomic_DNA"/>
</dbReference>
<dbReference type="Pfam" id="PF13432">
    <property type="entry name" value="TPR_16"/>
    <property type="match status" value="1"/>
</dbReference>
<keyword evidence="1" id="KW-0677">Repeat</keyword>
<dbReference type="RefSeq" id="WP_144348004.1">
    <property type="nucleotide sequence ID" value="NZ_VMKP01000003.1"/>
</dbReference>
<keyword evidence="2" id="KW-0802">TPR repeat</keyword>
<feature type="signal peptide" evidence="3">
    <location>
        <begin position="1"/>
        <end position="31"/>
    </location>
</feature>
<evidence type="ECO:0000256" key="3">
    <source>
        <dbReference type="SAM" id="SignalP"/>
    </source>
</evidence>
<keyword evidence="3" id="KW-0732">Signal</keyword>
<gene>
    <name evidence="4" type="ORF">FPL11_07070</name>
</gene>
<reference evidence="4 5" key="1">
    <citation type="submission" date="2019-07" db="EMBL/GenBank/DDBJ databases">
        <title>Reclasification of Spiribacter aquaticus.</title>
        <authorList>
            <person name="Leon M.J."/>
            <person name="Sanchez-Porro C."/>
            <person name="Ventosa A."/>
        </authorList>
    </citation>
    <scope>NUCLEOTIDE SEQUENCE [LARGE SCALE GENOMIC DNA]</scope>
    <source>
        <strain evidence="4 5">SP30</strain>
    </source>
</reference>
<dbReference type="SUPFAM" id="SSF48452">
    <property type="entry name" value="TPR-like"/>
    <property type="match status" value="2"/>
</dbReference>
<proteinExistence type="predicted"/>
<sequence length="502" mass="54623">MRRFATRHWRQARWRRGLGSFLAVALMVACAPVKDDGRAAVDPVEASPLTGVMAAELAAARGDVERASRLYDAVGGRLGDAAAVERGTRLALLADDLAAARRLSARWIELAPDSRDALRLQGLVRLRNDDVEGAAARLLESLPDDPGERDVALDGLARRLSDRALPAESLQVMAAIADALPQSRAARLALARVAIAREAPRVALEAVDQALDRQPDLRSARLLRADALLALDRPDAAFAIFAELLAASPDNASLRFEYARALLEREREAAALAEFRQLVEAGVTQPRMLNAAIVLALRSGADELALTALRRLRAGAGSATRQSLLLEGRLLRRLGRTGESLEVYNRALEGRTADAELRYARAMARIATDDLAGAETDLRRIIRDDPAHAEALNALGYTLVDQTPRIDEGAALIEEAYRIRPESAAIIDSMGWAEYRQGRPAAALEYLRRAHEMTDGAPEIAAHLGEVLWVLGRRDEARAIWRAAASGHSDHPVLEETMERLN</sequence>
<feature type="chain" id="PRO_5021959693" evidence="3">
    <location>
        <begin position="32"/>
        <end position="502"/>
    </location>
</feature>
<dbReference type="InterPro" id="IPR011990">
    <property type="entry name" value="TPR-like_helical_dom_sf"/>
</dbReference>
<dbReference type="Proteomes" id="UP000316688">
    <property type="component" value="Unassembled WGS sequence"/>
</dbReference>
<dbReference type="InterPro" id="IPR051012">
    <property type="entry name" value="CellSynth/LPSAsmb/PSIAsmb"/>
</dbReference>
<name>A0A557RGX8_9GAMM</name>
<dbReference type="Pfam" id="PF14559">
    <property type="entry name" value="TPR_19"/>
    <property type="match status" value="2"/>
</dbReference>
<evidence type="ECO:0000313" key="5">
    <source>
        <dbReference type="Proteomes" id="UP000316688"/>
    </source>
</evidence>
<keyword evidence="5" id="KW-1185">Reference proteome</keyword>
<evidence type="ECO:0000313" key="4">
    <source>
        <dbReference type="EMBL" id="TVO64414.1"/>
    </source>
</evidence>
<accession>A0A557RGX8</accession>
<organism evidence="4 5">
    <name type="scientific">Spiribacter aquaticus</name>
    <dbReference type="NCBI Taxonomy" id="1935996"/>
    <lineage>
        <taxon>Bacteria</taxon>
        <taxon>Pseudomonadati</taxon>
        <taxon>Pseudomonadota</taxon>
        <taxon>Gammaproteobacteria</taxon>
        <taxon>Chromatiales</taxon>
        <taxon>Ectothiorhodospiraceae</taxon>
        <taxon>Spiribacter</taxon>
    </lineage>
</organism>